<keyword evidence="2" id="KW-1185">Reference proteome</keyword>
<dbReference type="RefSeq" id="WP_257717334.1">
    <property type="nucleotide sequence ID" value="NZ_JANJOU010000014.1"/>
</dbReference>
<dbReference type="EMBL" id="JANJOU010000014">
    <property type="protein sequence ID" value="MCR0983672.1"/>
    <property type="molecule type" value="Genomic_DNA"/>
</dbReference>
<protein>
    <submittedName>
        <fullName evidence="1">Uncharacterized protein</fullName>
    </submittedName>
</protein>
<reference evidence="1 2" key="1">
    <citation type="submission" date="2022-06" db="EMBL/GenBank/DDBJ databases">
        <title>Roseomonas CN29.</title>
        <authorList>
            <person name="Cheng Y."/>
            <person name="He X."/>
        </authorList>
    </citation>
    <scope>NUCLEOTIDE SEQUENCE [LARGE SCALE GENOMIC DNA]</scope>
    <source>
        <strain evidence="1 2">CN29</strain>
    </source>
</reference>
<evidence type="ECO:0000313" key="1">
    <source>
        <dbReference type="EMBL" id="MCR0983672.1"/>
    </source>
</evidence>
<sequence>MPMKDPGAPRPIAGRHKLMIGADAVSRGESLDVVAEEDILLHVKPVADGLVVNSRLSGQWGAEQRLRLPAGTGDPGLPLTVELAEGKAGLFSREEPLLEVSLVRPLAGARLLLSDHILKTEGGGLRHGQIGQADAQHVSGLLQLGPEAEPAAIEFRADSRLLSRLEIAPADDGSITRRFALPHPWEALVYEGMQVEMWHGGAVLDAVPLRSRYFGMVEHCSERSVSGWARNPALPSAPLVVDVFVNGRYQGSARANRARPGLPEDGAGFHFRFPEPVLLPESREARVSVRVGDTELELTNSPWWICRPVAYTGPLPAGSQA</sequence>
<organism evidence="1 2">
    <name type="scientific">Roseomonas populi</name>
    <dbReference type="NCBI Taxonomy" id="3121582"/>
    <lineage>
        <taxon>Bacteria</taxon>
        <taxon>Pseudomonadati</taxon>
        <taxon>Pseudomonadota</taxon>
        <taxon>Alphaproteobacteria</taxon>
        <taxon>Acetobacterales</taxon>
        <taxon>Roseomonadaceae</taxon>
        <taxon>Roseomonas</taxon>
    </lineage>
</organism>
<accession>A0ABT1X968</accession>
<evidence type="ECO:0000313" key="2">
    <source>
        <dbReference type="Proteomes" id="UP001524642"/>
    </source>
</evidence>
<comment type="caution">
    <text evidence="1">The sequence shown here is derived from an EMBL/GenBank/DDBJ whole genome shotgun (WGS) entry which is preliminary data.</text>
</comment>
<name>A0ABT1X968_9PROT</name>
<dbReference type="Proteomes" id="UP001524642">
    <property type="component" value="Unassembled WGS sequence"/>
</dbReference>
<proteinExistence type="predicted"/>
<gene>
    <name evidence="1" type="ORF">NRP21_16580</name>
</gene>